<reference evidence="4" key="1">
    <citation type="journal article" date="2019" name="Science">
        <title>Mutation of a bHLH transcription factor allowed almond domestication.</title>
        <authorList>
            <person name="Sanchez-Perez R."/>
            <person name="Pavan S."/>
            <person name="Mazzeo R."/>
            <person name="Moldovan C."/>
            <person name="Aiese Cigliano R."/>
            <person name="Del Cueto J."/>
            <person name="Ricciardi F."/>
            <person name="Lotti C."/>
            <person name="Ricciardi L."/>
            <person name="Dicenta F."/>
            <person name="Lopez-Marques R.L."/>
            <person name="Lindberg Moller B."/>
        </authorList>
    </citation>
    <scope>NUCLEOTIDE SEQUENCE</scope>
</reference>
<accession>A0A4Y1RH57</accession>
<dbReference type="InterPro" id="IPR000008">
    <property type="entry name" value="C2_dom"/>
</dbReference>
<feature type="domain" description="C2" evidence="3">
    <location>
        <begin position="9"/>
        <end position="126"/>
    </location>
</feature>
<keyword evidence="1" id="KW-0479">Metal-binding</keyword>
<gene>
    <name evidence="4" type="ORF">Prudu_014168</name>
</gene>
<organism evidence="4">
    <name type="scientific">Prunus dulcis</name>
    <name type="common">Almond</name>
    <name type="synonym">Amygdalus dulcis</name>
    <dbReference type="NCBI Taxonomy" id="3755"/>
    <lineage>
        <taxon>Eukaryota</taxon>
        <taxon>Viridiplantae</taxon>
        <taxon>Streptophyta</taxon>
        <taxon>Embryophyta</taxon>
        <taxon>Tracheophyta</taxon>
        <taxon>Spermatophyta</taxon>
        <taxon>Magnoliopsida</taxon>
        <taxon>eudicotyledons</taxon>
        <taxon>Gunneridae</taxon>
        <taxon>Pentapetalae</taxon>
        <taxon>rosids</taxon>
        <taxon>fabids</taxon>
        <taxon>Rosales</taxon>
        <taxon>Rosaceae</taxon>
        <taxon>Amygdaloideae</taxon>
        <taxon>Amygdaleae</taxon>
        <taxon>Prunus</taxon>
    </lineage>
</organism>
<evidence type="ECO:0000259" key="3">
    <source>
        <dbReference type="PROSITE" id="PS50004"/>
    </source>
</evidence>
<dbReference type="AlphaFoldDB" id="A0A4Y1RH57"/>
<dbReference type="InterPro" id="IPR035892">
    <property type="entry name" value="C2_domain_sf"/>
</dbReference>
<dbReference type="SUPFAM" id="SSF49562">
    <property type="entry name" value="C2 domain (Calcium/lipid-binding domain, CaLB)"/>
    <property type="match status" value="1"/>
</dbReference>
<protein>
    <submittedName>
        <fullName evidence="4">Calcium-dependent lipid-binding family protein</fullName>
    </submittedName>
</protein>
<dbReference type="Pfam" id="PF00168">
    <property type="entry name" value="C2"/>
    <property type="match status" value="1"/>
</dbReference>
<evidence type="ECO:0000256" key="2">
    <source>
        <dbReference type="ARBA" id="ARBA00022837"/>
    </source>
</evidence>
<name>A0A4Y1RH57_PRUDU</name>
<evidence type="ECO:0000256" key="1">
    <source>
        <dbReference type="ARBA" id="ARBA00022723"/>
    </source>
</evidence>
<dbReference type="EMBL" id="AP019301">
    <property type="protein sequence ID" value="BBH03326.1"/>
    <property type="molecule type" value="Genomic_DNA"/>
</dbReference>
<sequence length="168" mass="18915">MQLDQKLQRIVCLLGSLPFIDKMPRGTLEVNLVNAKGLKNTEVFGKMDPYVVITCKKQQKKSTVATAMGSNPEWNESFVFGISDDVNELHVMIMDKDTGSKDDFVGELTIPLKTLFVEKKLPPMKYNVLRNKKYHGEIKLGLTFTPAVHNDRDLDFVGGWKESSSSYG</sequence>
<dbReference type="Gene3D" id="2.60.40.150">
    <property type="entry name" value="C2 domain"/>
    <property type="match status" value="1"/>
</dbReference>
<dbReference type="GO" id="GO:0046872">
    <property type="term" value="F:metal ion binding"/>
    <property type="evidence" value="ECO:0007669"/>
    <property type="project" value="UniProtKB-KW"/>
</dbReference>
<dbReference type="SMART" id="SM00239">
    <property type="entry name" value="C2"/>
    <property type="match status" value="1"/>
</dbReference>
<keyword evidence="2" id="KW-0106">Calcium</keyword>
<dbReference type="PANTHER" id="PTHR46502:SF2">
    <property type="entry name" value="16 KDA PHLOEM PROTEIN 2"/>
    <property type="match status" value="1"/>
</dbReference>
<dbReference type="PROSITE" id="PS50004">
    <property type="entry name" value="C2"/>
    <property type="match status" value="1"/>
</dbReference>
<evidence type="ECO:0000313" key="4">
    <source>
        <dbReference type="EMBL" id="BBH03326.1"/>
    </source>
</evidence>
<dbReference type="PANTHER" id="PTHR46502">
    <property type="entry name" value="C2 DOMAIN-CONTAINING"/>
    <property type="match status" value="1"/>
</dbReference>
<proteinExistence type="predicted"/>